<dbReference type="SMART" id="SM00543">
    <property type="entry name" value="MIF4G"/>
    <property type="match status" value="1"/>
</dbReference>
<feature type="region of interest" description="Disordered" evidence="4">
    <location>
        <begin position="149"/>
        <end position="189"/>
    </location>
</feature>
<dbReference type="GO" id="GO:0016281">
    <property type="term" value="C:eukaryotic translation initiation factor 4F complex"/>
    <property type="evidence" value="ECO:0007669"/>
    <property type="project" value="TreeGrafter"/>
</dbReference>
<dbReference type="InterPro" id="IPR003891">
    <property type="entry name" value="Initiation_fac_eIF4g_MI"/>
</dbReference>
<dbReference type="GO" id="GO:0003729">
    <property type="term" value="F:mRNA binding"/>
    <property type="evidence" value="ECO:0007669"/>
    <property type="project" value="TreeGrafter"/>
</dbReference>
<evidence type="ECO:0000313" key="7">
    <source>
        <dbReference type="EMBL" id="SVP94889.1"/>
    </source>
</evidence>
<comment type="similarity">
    <text evidence="1">Belongs to the eukaryotic initiation factor 4G family.</text>
</comment>
<dbReference type="AlphaFoldDB" id="A0A3B0NAK3"/>
<feature type="compositionally biased region" description="Basic and acidic residues" evidence="4">
    <location>
        <begin position="258"/>
        <end position="328"/>
    </location>
</feature>
<feature type="compositionally biased region" description="Polar residues" evidence="4">
    <location>
        <begin position="443"/>
        <end position="459"/>
    </location>
</feature>
<dbReference type="PROSITE" id="PS51366">
    <property type="entry name" value="MI"/>
    <property type="match status" value="1"/>
</dbReference>
<reference evidence="7" key="1">
    <citation type="submission" date="2018-07" db="EMBL/GenBank/DDBJ databases">
        <authorList>
            <person name="Quirk P.G."/>
            <person name="Krulwich T.A."/>
        </authorList>
    </citation>
    <scope>NUCLEOTIDE SEQUENCE</scope>
    <source>
        <strain evidence="7">Anand</strain>
    </source>
</reference>
<dbReference type="PANTHER" id="PTHR23253:SF9">
    <property type="entry name" value="EUKARYOTIC TRANSLATION INITIATION FACTOR 4 GAMMA 2"/>
    <property type="match status" value="1"/>
</dbReference>
<feature type="compositionally biased region" description="Basic and acidic residues" evidence="4">
    <location>
        <begin position="579"/>
        <end position="597"/>
    </location>
</feature>
<evidence type="ECO:0000256" key="3">
    <source>
        <dbReference type="ARBA" id="ARBA00022917"/>
    </source>
</evidence>
<evidence type="ECO:0000256" key="2">
    <source>
        <dbReference type="ARBA" id="ARBA00022540"/>
    </source>
</evidence>
<feature type="region of interest" description="Disordered" evidence="4">
    <location>
        <begin position="940"/>
        <end position="1005"/>
    </location>
</feature>
<proteinExistence type="inferred from homology"/>
<feature type="domain" description="MI" evidence="5">
    <location>
        <begin position="1030"/>
        <end position="1162"/>
    </location>
</feature>
<feature type="compositionally biased region" description="Low complexity" evidence="4">
    <location>
        <begin position="565"/>
        <end position="577"/>
    </location>
</feature>
<dbReference type="PANTHER" id="PTHR23253">
    <property type="entry name" value="EUKARYOTIC TRANSLATION INITIATION FACTOR 4 GAMMA"/>
    <property type="match status" value="1"/>
</dbReference>
<gene>
    <name evidence="6" type="ORF">TAT_000318800</name>
    <name evidence="7" type="ORF">TAV_000318700</name>
</gene>
<feature type="compositionally biased region" description="Polar residues" evidence="4">
    <location>
        <begin position="940"/>
        <end position="949"/>
    </location>
</feature>
<evidence type="ECO:0000256" key="1">
    <source>
        <dbReference type="ARBA" id="ARBA00005775"/>
    </source>
</evidence>
<dbReference type="Pfam" id="PF02854">
    <property type="entry name" value="MIF4G"/>
    <property type="match status" value="1"/>
</dbReference>
<feature type="compositionally biased region" description="Low complexity" evidence="4">
    <location>
        <begin position="723"/>
        <end position="752"/>
    </location>
</feature>
<evidence type="ECO:0000313" key="6">
    <source>
        <dbReference type="EMBL" id="SVP94186.1"/>
    </source>
</evidence>
<keyword evidence="2" id="KW-0396">Initiation factor</keyword>
<keyword evidence="3" id="KW-0648">Protein biosynthesis</keyword>
<dbReference type="SUPFAM" id="SSF48371">
    <property type="entry name" value="ARM repeat"/>
    <property type="match status" value="1"/>
</dbReference>
<dbReference type="GO" id="GO:0003743">
    <property type="term" value="F:translation initiation factor activity"/>
    <property type="evidence" value="ECO:0007669"/>
    <property type="project" value="UniProtKB-KW"/>
</dbReference>
<dbReference type="EMBL" id="UIVS01000004">
    <property type="protein sequence ID" value="SVP94889.1"/>
    <property type="molecule type" value="Genomic_DNA"/>
</dbReference>
<dbReference type="InterPro" id="IPR003890">
    <property type="entry name" value="MIF4G-like_typ-3"/>
</dbReference>
<dbReference type="EMBL" id="UIVT01000004">
    <property type="protein sequence ID" value="SVP94186.1"/>
    <property type="molecule type" value="Genomic_DNA"/>
</dbReference>
<feature type="compositionally biased region" description="Basic and acidic residues" evidence="4">
    <location>
        <begin position="951"/>
        <end position="964"/>
    </location>
</feature>
<dbReference type="Gene3D" id="1.25.40.180">
    <property type="match status" value="1"/>
</dbReference>
<feature type="region of interest" description="Disordered" evidence="4">
    <location>
        <begin position="234"/>
        <end position="328"/>
    </location>
</feature>
<feature type="region of interest" description="Disordered" evidence="4">
    <location>
        <begin position="722"/>
        <end position="756"/>
    </location>
</feature>
<feature type="region of interest" description="Disordered" evidence="4">
    <location>
        <begin position="565"/>
        <end position="597"/>
    </location>
</feature>
<dbReference type="InterPro" id="IPR016024">
    <property type="entry name" value="ARM-type_fold"/>
</dbReference>
<feature type="compositionally biased region" description="Low complexity" evidence="4">
    <location>
        <begin position="424"/>
        <end position="437"/>
    </location>
</feature>
<evidence type="ECO:0000259" key="5">
    <source>
        <dbReference type="PROSITE" id="PS51366"/>
    </source>
</evidence>
<dbReference type="VEuPathDB" id="PiroplasmaDB:TA07410"/>
<feature type="region of interest" description="Disordered" evidence="4">
    <location>
        <begin position="424"/>
        <end position="459"/>
    </location>
</feature>
<feature type="compositionally biased region" description="Low complexity" evidence="4">
    <location>
        <begin position="361"/>
        <end position="375"/>
    </location>
</feature>
<feature type="compositionally biased region" description="Low complexity" evidence="4">
    <location>
        <begin position="165"/>
        <end position="182"/>
    </location>
</feature>
<name>A0A3B0NAK3_THEAN</name>
<feature type="compositionally biased region" description="Basic and acidic residues" evidence="4">
    <location>
        <begin position="984"/>
        <end position="1005"/>
    </location>
</feature>
<evidence type="ECO:0000256" key="4">
    <source>
        <dbReference type="SAM" id="MobiDB-lite"/>
    </source>
</evidence>
<accession>A0A3B0NAK3</accession>
<sequence>MTASKVGNQEVVKARADTNVLNPDAPEFNPTVKTGGKLNADAPEFVPGQLPPYDSLLLGVPDMKGGFKNGHVPGYRISHQDPYVPMWISQTYPMTVPYGQVYPNSPYEYIPYDYTRQTQNYPIQRNVYPPPIHNEYTLNMPYNLVAQGKSKLSKPKPKAHPTQLTHSNSQSSYTNSQSTHSNGTHPAHAINNIGKDLVENLSMQTTKDTTRDYKSVTANEVTENKPLTWAERTKLSTTRQQPPTIIHTPTALNATQGVKEKDKDHKPKSNRELRKEKSKEERNALKDKSGHSDKGLYTDSKLHNDKLNDNSTHTDSKPHSDVKLHSDKISNEKEEISYAKVFKEAVRSTPVRTNFAKPNDTHSSNTHSTISSNAFNTTSSTTYTCTVSSKLDTSTQTVPPKLSVPTSSSKLEVPIKSTKLEVASSSASVEVPSSLPVKPEVSNKLSSVPTSFPNKSEPVSTTGAAKVEVTSKMEVNGDVETKEECGLEKVDEAIVNRDTTKTKLLDSPQFASSSTDVSAEYMPSPTSSDYTVKALLGYYVYLLDNSKLVEEIRRRYKLPHIHYSTTSTSTNASNTTSKGYKDRERERQDKNDKKDWRHKNYDKNFGSNFRHKEFTRASSEFTPPVVASEGSWVMKQAKQKNDKELLLRRKIMGLLNRLTFEKFDIIYNQIIECGIDTPEHAEMLVRFVFGKAVTQHHFIPMYVELCAKLAIDLYTIDNTNQVNGSNGSASANSTGSSSTNGASSTNGSTSSSDEVVDVKSNRKSDFMRILLNCSQDSFEDNLKPLEIPSELEGDDRFEYEQKYKHKMRGNMIFVGELFKQKLLAAKLLITCLDQVFLKREECILLYDDVNMGNNHLEAMCTLLQTVGRSFDTNRWKHLSEFEKRIQHLEDLGKNELISFRIRCLIKNVLDSRMDHWDKSVYQKHQEQPCKLQELRHKHSSAASLVSLSQPKPEKTERDKEDVWRMRNRRNKSSSSSNLNSMTIKQDKQRDKQKDPFERKVYKLDSQDLQHNDYKEEYNMEKEEENEVVEDMYKSVNSIVSELVLSHDEEEASLRVEELNLSEDKLDELYRNLIISCMEKCSKVNTEKEAEIVTHWILNLAQQHQSLNHLLNSVYEYVIGEDENSMSVMVEDYPLLPRTLSLLVDWMRPQFVNSDKFKLTLTHLNL</sequence>
<protein>
    <submittedName>
        <fullName evidence="7">MIF4G domain containing protein, putative</fullName>
    </submittedName>
</protein>
<feature type="region of interest" description="Disordered" evidence="4">
    <location>
        <begin position="353"/>
        <end position="375"/>
    </location>
</feature>
<organism evidence="7">
    <name type="scientific">Theileria annulata</name>
    <dbReference type="NCBI Taxonomy" id="5874"/>
    <lineage>
        <taxon>Eukaryota</taxon>
        <taxon>Sar</taxon>
        <taxon>Alveolata</taxon>
        <taxon>Apicomplexa</taxon>
        <taxon>Aconoidasida</taxon>
        <taxon>Piroplasmida</taxon>
        <taxon>Theileriidae</taxon>
        <taxon>Theileria</taxon>
    </lineage>
</organism>